<evidence type="ECO:0000313" key="6">
    <source>
        <dbReference type="EMBL" id="EKD44662.1"/>
    </source>
</evidence>
<feature type="domain" description="Type I restriction modification DNA specificity" evidence="5">
    <location>
        <begin position="3"/>
        <end position="124"/>
    </location>
</feature>
<dbReference type="InterPro" id="IPR044946">
    <property type="entry name" value="Restrct_endonuc_typeI_TRD_sf"/>
</dbReference>
<protein>
    <recommendedName>
        <fullName evidence="5">Type I restriction modification DNA specificity domain-containing protein</fullName>
    </recommendedName>
</protein>
<dbReference type="EMBL" id="AMFJ01028786">
    <property type="protein sequence ID" value="EKD44662.1"/>
    <property type="molecule type" value="Genomic_DNA"/>
</dbReference>
<dbReference type="GO" id="GO:0009307">
    <property type="term" value="P:DNA restriction-modification system"/>
    <property type="evidence" value="ECO:0007669"/>
    <property type="project" value="UniProtKB-KW"/>
</dbReference>
<feature type="non-terminal residue" evidence="6">
    <location>
        <position position="1"/>
    </location>
</feature>
<keyword evidence="4" id="KW-0175">Coiled coil</keyword>
<dbReference type="PANTHER" id="PTHR43140:SF1">
    <property type="entry name" value="TYPE I RESTRICTION ENZYME ECOKI SPECIFICITY SUBUNIT"/>
    <property type="match status" value="1"/>
</dbReference>
<accession>K1Z5C3</accession>
<dbReference type="InterPro" id="IPR051212">
    <property type="entry name" value="Type-I_RE_S_subunit"/>
</dbReference>
<organism evidence="6">
    <name type="scientific">uncultured bacterium</name>
    <name type="common">gcode 4</name>
    <dbReference type="NCBI Taxonomy" id="1234023"/>
    <lineage>
        <taxon>Bacteria</taxon>
        <taxon>environmental samples</taxon>
    </lineage>
</organism>
<dbReference type="SUPFAM" id="SSF116734">
    <property type="entry name" value="DNA methylase specificity domain"/>
    <property type="match status" value="2"/>
</dbReference>
<keyword evidence="2" id="KW-0680">Restriction system</keyword>
<evidence type="ECO:0000259" key="5">
    <source>
        <dbReference type="Pfam" id="PF01420"/>
    </source>
</evidence>
<keyword evidence="3" id="KW-0238">DNA-binding</keyword>
<evidence type="ECO:0000256" key="2">
    <source>
        <dbReference type="ARBA" id="ARBA00022747"/>
    </source>
</evidence>
<gene>
    <name evidence="6" type="ORF">ACD_71C00055G0001</name>
</gene>
<dbReference type="CDD" id="cd17517">
    <property type="entry name" value="RMtype1_S_EcoKI_StySPI-TRD2-CR2_like"/>
    <property type="match status" value="1"/>
</dbReference>
<sequence>LSNNDGEFPIYGASGLIKNVDFYHQEEEYIGIVKDGAGIGRLALLPEKSSVIGTMQYILPYEGVDIKFLYYSLLSIDFLKHRQGSTIPHIYFKDYSEEEITVPPLSEQLRIVSILDEALEKLGQAKENIEKNLQNAKDVFESYLQNIFANPWDDWEEKNLGEIATFRNWLNFTKGSKGETIKIVGVKDFQKSFWVPFDSLESVIIDGKLNEIDFLKENDILAVRSNGNPELIGRVILAGDFIGTVSHSGFTIRIRADSKILAPLYLCHYLKTKGARRELVESGVWVGIKSLNQAILSSLIIPFPKSLPEQLSIVSKLNTLSAETKHLESIYQQKLAHLDELRKSLLKKAFNGKL</sequence>
<dbReference type="PANTHER" id="PTHR43140">
    <property type="entry name" value="TYPE-1 RESTRICTION ENZYME ECOKI SPECIFICITY PROTEIN"/>
    <property type="match status" value="1"/>
</dbReference>
<comment type="caution">
    <text evidence="6">The sequence shown here is derived from an EMBL/GenBank/DDBJ whole genome shotgun (WGS) entry which is preliminary data.</text>
</comment>
<dbReference type="GO" id="GO:0003677">
    <property type="term" value="F:DNA binding"/>
    <property type="evidence" value="ECO:0007669"/>
    <property type="project" value="UniProtKB-KW"/>
</dbReference>
<dbReference type="InterPro" id="IPR000055">
    <property type="entry name" value="Restrct_endonuc_typeI_TRD"/>
</dbReference>
<evidence type="ECO:0000256" key="3">
    <source>
        <dbReference type="ARBA" id="ARBA00023125"/>
    </source>
</evidence>
<name>K1Z5C3_9BACT</name>
<feature type="coiled-coil region" evidence="4">
    <location>
        <begin position="112"/>
        <end position="146"/>
    </location>
</feature>
<feature type="domain" description="Type I restriction modification DNA specificity" evidence="5">
    <location>
        <begin position="153"/>
        <end position="327"/>
    </location>
</feature>
<dbReference type="AlphaFoldDB" id="K1Z5C3"/>
<dbReference type="Pfam" id="PF01420">
    <property type="entry name" value="Methylase_S"/>
    <property type="match status" value="2"/>
</dbReference>
<evidence type="ECO:0000256" key="4">
    <source>
        <dbReference type="SAM" id="Coils"/>
    </source>
</evidence>
<dbReference type="Gene3D" id="3.90.220.20">
    <property type="entry name" value="DNA methylase specificity domains"/>
    <property type="match status" value="2"/>
</dbReference>
<evidence type="ECO:0000256" key="1">
    <source>
        <dbReference type="ARBA" id="ARBA00010923"/>
    </source>
</evidence>
<reference evidence="6" key="1">
    <citation type="journal article" date="2012" name="Science">
        <title>Fermentation, hydrogen, and sulfur metabolism in multiple uncultivated bacterial phyla.</title>
        <authorList>
            <person name="Wrighton K.C."/>
            <person name="Thomas B.C."/>
            <person name="Sharon I."/>
            <person name="Miller C.S."/>
            <person name="Castelle C.J."/>
            <person name="VerBerkmoes N.C."/>
            <person name="Wilkins M.J."/>
            <person name="Hettich R.L."/>
            <person name="Lipton M.S."/>
            <person name="Williams K.H."/>
            <person name="Long P.E."/>
            <person name="Banfield J.F."/>
        </authorList>
    </citation>
    <scope>NUCLEOTIDE SEQUENCE [LARGE SCALE GENOMIC DNA]</scope>
</reference>
<comment type="similarity">
    <text evidence="1">Belongs to the type-I restriction system S methylase family.</text>
</comment>
<proteinExistence type="inferred from homology"/>